<evidence type="ECO:0000256" key="4">
    <source>
        <dbReference type="ARBA" id="ARBA00022989"/>
    </source>
</evidence>
<keyword evidence="2" id="KW-1003">Cell membrane</keyword>
<evidence type="ECO:0000256" key="6">
    <source>
        <dbReference type="SAM" id="Phobius"/>
    </source>
</evidence>
<comment type="caution">
    <text evidence="7">The sequence shown here is derived from an EMBL/GenBank/DDBJ whole genome shotgun (WGS) entry which is preliminary data.</text>
</comment>
<dbReference type="EMBL" id="ADCP02000001">
    <property type="protein sequence ID" value="EFV42738.1"/>
    <property type="molecule type" value="Genomic_DNA"/>
</dbReference>
<proteinExistence type="predicted"/>
<evidence type="ECO:0000313" key="7">
    <source>
        <dbReference type="EMBL" id="EFV42738.1"/>
    </source>
</evidence>
<comment type="subcellular location">
    <subcellularLocation>
        <location evidence="1">Cell membrane</location>
        <topology evidence="1">Multi-pass membrane protein</topology>
    </subcellularLocation>
</comment>
<reference evidence="7 8" key="1">
    <citation type="submission" date="2010-10" db="EMBL/GenBank/DDBJ databases">
        <authorList>
            <consortium name="The Broad Institute Genome Sequencing Platform"/>
            <person name="Ward D."/>
            <person name="Earl A."/>
            <person name="Feldgarden M."/>
            <person name="Young S.K."/>
            <person name="Gargeya S."/>
            <person name="Zeng Q."/>
            <person name="Alvarado L."/>
            <person name="Berlin A."/>
            <person name="Bochicchio J."/>
            <person name="Chapman S.B."/>
            <person name="Chen Z."/>
            <person name="Freedman E."/>
            <person name="Gellesch M."/>
            <person name="Goldberg J."/>
            <person name="Griggs A."/>
            <person name="Gujja S."/>
            <person name="Heilman E."/>
            <person name="Heiman D."/>
            <person name="Howarth C."/>
            <person name="Mehta T."/>
            <person name="Neiman D."/>
            <person name="Pearson M."/>
            <person name="Roberts A."/>
            <person name="Saif S."/>
            <person name="Shea T."/>
            <person name="Shenoy N."/>
            <person name="Sisk P."/>
            <person name="Stolte C."/>
            <person name="Sykes S."/>
            <person name="White J."/>
            <person name="Yandava C."/>
            <person name="Allen-Vercoe E."/>
            <person name="Sibley C."/>
            <person name="Ambrose C.E."/>
            <person name="Strauss J."/>
            <person name="Daigneault M."/>
            <person name="Haas B."/>
            <person name="Nusbaum C."/>
            <person name="Birren B."/>
        </authorList>
    </citation>
    <scope>NUCLEOTIDE SEQUENCE [LARGE SCALE GENOMIC DNA]</scope>
    <source>
        <strain evidence="7 8">3_1_6</strain>
    </source>
</reference>
<gene>
    <name evidence="7" type="ORF">HMPREF0179_03415</name>
</gene>
<keyword evidence="8" id="KW-1185">Reference proteome</keyword>
<dbReference type="RefSeq" id="WP_005030222.1">
    <property type="nucleotide sequence ID" value="NZ_KE150238.1"/>
</dbReference>
<dbReference type="OrthoDB" id="4533at2"/>
<dbReference type="AlphaFoldDB" id="E5YB42"/>
<dbReference type="InterPro" id="IPR012809">
    <property type="entry name" value="ECF_CbiQ"/>
</dbReference>
<sequence>MFDEPFAHGRSLVHAVDPRFRLVAAFVCAVCLAVVRTPEAAWFGFGIAALLLALSRPPMRPVLRRLAVVNVFIAFLWLTVPLTSGGDVIAAWGPLEVSRAGVLLTLLVTIKSNAIVMTFLALVATMDSPTIGYALERLRFPSKLVFLFLFTYRYLHVIADEWHKLHGAARLRGFAPKTNMHTYRTFGNMLGMVFVHSFDRSVRVYEAMILRGFSGRFQSVTAFRATSRDAVFAVAAFACMVCLVAFDLYLEFPRG</sequence>
<dbReference type="Pfam" id="PF02361">
    <property type="entry name" value="CbiQ"/>
    <property type="match status" value="1"/>
</dbReference>
<dbReference type="InterPro" id="IPR051611">
    <property type="entry name" value="ECF_transporter_component"/>
</dbReference>
<evidence type="ECO:0000313" key="8">
    <source>
        <dbReference type="Proteomes" id="UP000006034"/>
    </source>
</evidence>
<keyword evidence="4 6" id="KW-1133">Transmembrane helix</keyword>
<organism evidence="7 8">
    <name type="scientific">Bilophila wadsworthia (strain 3_1_6)</name>
    <dbReference type="NCBI Taxonomy" id="563192"/>
    <lineage>
        <taxon>Bacteria</taxon>
        <taxon>Pseudomonadati</taxon>
        <taxon>Thermodesulfobacteriota</taxon>
        <taxon>Desulfovibrionia</taxon>
        <taxon>Desulfovibrionales</taxon>
        <taxon>Desulfovibrionaceae</taxon>
        <taxon>Bilophila</taxon>
    </lineage>
</organism>
<dbReference type="PANTHER" id="PTHR34857">
    <property type="entry name" value="SLL0384 PROTEIN"/>
    <property type="match status" value="1"/>
</dbReference>
<protein>
    <submittedName>
        <fullName evidence="7">Cobalt ABC transporter, permease CbiQ</fullName>
    </submittedName>
</protein>
<feature type="transmembrane region" description="Helical" evidence="6">
    <location>
        <begin position="230"/>
        <end position="250"/>
    </location>
</feature>
<keyword evidence="5 6" id="KW-0472">Membrane</keyword>
<dbReference type="STRING" id="563192.HMPREF0179_03415"/>
<evidence type="ECO:0000256" key="3">
    <source>
        <dbReference type="ARBA" id="ARBA00022692"/>
    </source>
</evidence>
<feature type="transmembrane region" description="Helical" evidence="6">
    <location>
        <begin position="62"/>
        <end position="80"/>
    </location>
</feature>
<accession>E5YB42</accession>
<evidence type="ECO:0000256" key="2">
    <source>
        <dbReference type="ARBA" id="ARBA00022475"/>
    </source>
</evidence>
<dbReference type="GeneID" id="78085036"/>
<dbReference type="PANTHER" id="PTHR34857:SF2">
    <property type="entry name" value="SLL0384 PROTEIN"/>
    <property type="match status" value="1"/>
</dbReference>
<dbReference type="Proteomes" id="UP000006034">
    <property type="component" value="Unassembled WGS sequence"/>
</dbReference>
<dbReference type="NCBIfam" id="TIGR02454">
    <property type="entry name" value="ECF_T_CbiQ"/>
    <property type="match status" value="1"/>
</dbReference>
<dbReference type="GO" id="GO:0043190">
    <property type="term" value="C:ATP-binding cassette (ABC) transporter complex"/>
    <property type="evidence" value="ECO:0007669"/>
    <property type="project" value="InterPro"/>
</dbReference>
<dbReference type="CDD" id="cd16914">
    <property type="entry name" value="EcfT"/>
    <property type="match status" value="1"/>
</dbReference>
<name>E5YB42_BILW3</name>
<dbReference type="HOGENOM" id="CLU_056469_1_3_7"/>
<dbReference type="GO" id="GO:0006824">
    <property type="term" value="P:cobalt ion transport"/>
    <property type="evidence" value="ECO:0007669"/>
    <property type="project" value="InterPro"/>
</dbReference>
<evidence type="ECO:0000256" key="1">
    <source>
        <dbReference type="ARBA" id="ARBA00004651"/>
    </source>
</evidence>
<keyword evidence="3 6" id="KW-0812">Transmembrane</keyword>
<dbReference type="eggNOG" id="COG0619">
    <property type="taxonomic scope" value="Bacteria"/>
</dbReference>
<dbReference type="InterPro" id="IPR003339">
    <property type="entry name" value="ABC/ECF_trnsptr_transmembrane"/>
</dbReference>
<evidence type="ECO:0000256" key="5">
    <source>
        <dbReference type="ARBA" id="ARBA00023136"/>
    </source>
</evidence>
<feature type="transmembrane region" description="Helical" evidence="6">
    <location>
        <begin position="100"/>
        <end position="126"/>
    </location>
</feature>
<feature type="transmembrane region" description="Helical" evidence="6">
    <location>
        <begin position="20"/>
        <end position="53"/>
    </location>
</feature>
<reference evidence="7 8" key="2">
    <citation type="submission" date="2013-04" db="EMBL/GenBank/DDBJ databases">
        <title>The Genome Sequence of Bilophila wadsworthia 3_1_6.</title>
        <authorList>
            <consortium name="The Broad Institute Genomics Platform"/>
            <person name="Earl A."/>
            <person name="Ward D."/>
            <person name="Feldgarden M."/>
            <person name="Gevers D."/>
            <person name="Sibley C."/>
            <person name="Strauss J."/>
            <person name="Allen-Vercoe E."/>
            <person name="Walker B."/>
            <person name="Young S."/>
            <person name="Zeng Q."/>
            <person name="Gargeya S."/>
            <person name="Fitzgerald M."/>
            <person name="Haas B."/>
            <person name="Abouelleil A."/>
            <person name="Allen A.W."/>
            <person name="Alvarado L."/>
            <person name="Arachchi H.M."/>
            <person name="Berlin A.M."/>
            <person name="Chapman S.B."/>
            <person name="Gainer-Dewar J."/>
            <person name="Goldberg J."/>
            <person name="Griggs A."/>
            <person name="Gujja S."/>
            <person name="Hansen M."/>
            <person name="Howarth C."/>
            <person name="Imamovic A."/>
            <person name="Ireland A."/>
            <person name="Larimer J."/>
            <person name="McCowan C."/>
            <person name="Murphy C."/>
            <person name="Pearson M."/>
            <person name="Poon T.W."/>
            <person name="Priest M."/>
            <person name="Roberts A."/>
            <person name="Saif S."/>
            <person name="Shea T."/>
            <person name="Sisk P."/>
            <person name="Sykes S."/>
            <person name="Wortman J."/>
            <person name="Nusbaum C."/>
            <person name="Birren B."/>
        </authorList>
    </citation>
    <scope>NUCLEOTIDE SEQUENCE [LARGE SCALE GENOMIC DNA]</scope>
    <source>
        <strain evidence="7 8">3_1_6</strain>
    </source>
</reference>